<proteinExistence type="predicted"/>
<dbReference type="PATRIC" id="fig|401562.4.peg.4531"/>
<dbReference type="RefSeq" id="WP_058602430.1">
    <property type="nucleotide sequence ID" value="NZ_LDQA01000079.1"/>
</dbReference>
<comment type="caution">
    <text evidence="1">The sequence shown here is derived from an EMBL/GenBank/DDBJ whole genome shotgun (WGS) entry which is preliminary data.</text>
</comment>
<name>A0A175RHS4_9HYPH</name>
<sequence length="89" mass="9349">MTSLSEQVARDVSAAMARRAAATEQKIEARLAREQADIRSAIETKSAVDGKASAPRLRLQAEARAFGQAALAAAEVALEIAAEDARAAR</sequence>
<keyword evidence="2" id="KW-1185">Reference proteome</keyword>
<reference evidence="1 2" key="1">
    <citation type="journal article" date="2016" name="Front. Microbiol.">
        <title>Genomic Resource of Rice Seed Associated Bacteria.</title>
        <authorList>
            <person name="Midha S."/>
            <person name="Bansal K."/>
            <person name="Sharma S."/>
            <person name="Kumar N."/>
            <person name="Patil P.P."/>
            <person name="Chaudhry V."/>
            <person name="Patil P.B."/>
        </authorList>
    </citation>
    <scope>NUCLEOTIDE SEQUENCE [LARGE SCALE GENOMIC DNA]</scope>
    <source>
        <strain evidence="1 2">NS365</strain>
    </source>
</reference>
<gene>
    <name evidence="1" type="ORF">NS365_21975</name>
</gene>
<evidence type="ECO:0000313" key="2">
    <source>
        <dbReference type="Proteomes" id="UP000078529"/>
    </source>
</evidence>
<evidence type="ECO:0000313" key="1">
    <source>
        <dbReference type="EMBL" id="KTR02282.1"/>
    </source>
</evidence>
<protein>
    <submittedName>
        <fullName evidence="1">Uncharacterized protein</fullName>
    </submittedName>
</protein>
<dbReference type="EMBL" id="LDQA01000079">
    <property type="protein sequence ID" value="KTR02282.1"/>
    <property type="molecule type" value="Genomic_DNA"/>
</dbReference>
<dbReference type="AlphaFoldDB" id="A0A175RHS4"/>
<organism evidence="1 2">
    <name type="scientific">Aureimonas ureilytica</name>
    <dbReference type="NCBI Taxonomy" id="401562"/>
    <lineage>
        <taxon>Bacteria</taxon>
        <taxon>Pseudomonadati</taxon>
        <taxon>Pseudomonadota</taxon>
        <taxon>Alphaproteobacteria</taxon>
        <taxon>Hyphomicrobiales</taxon>
        <taxon>Aurantimonadaceae</taxon>
        <taxon>Aureimonas</taxon>
    </lineage>
</organism>
<dbReference type="Proteomes" id="UP000078529">
    <property type="component" value="Unassembled WGS sequence"/>
</dbReference>
<accession>A0A175RHS4</accession>